<dbReference type="GO" id="GO:0016787">
    <property type="term" value="F:hydrolase activity"/>
    <property type="evidence" value="ECO:0007669"/>
    <property type="project" value="UniProtKB-KW"/>
</dbReference>
<dbReference type="InterPro" id="IPR023214">
    <property type="entry name" value="HAD_sf"/>
</dbReference>
<dbReference type="NCBIfam" id="TIGR01509">
    <property type="entry name" value="HAD-SF-IA-v3"/>
    <property type="match status" value="1"/>
</dbReference>
<reference evidence="2 3" key="1">
    <citation type="journal article" date="2019" name="Emerg. Microbes Infect.">
        <title>Comprehensive subspecies identification of 175 nontuberculous mycobacteria species based on 7547 genomic profiles.</title>
        <authorList>
            <person name="Matsumoto Y."/>
            <person name="Kinjo T."/>
            <person name="Motooka D."/>
            <person name="Nabeya D."/>
            <person name="Jung N."/>
            <person name="Uechi K."/>
            <person name="Horii T."/>
            <person name="Iida T."/>
            <person name="Fujita J."/>
            <person name="Nakamura S."/>
        </authorList>
    </citation>
    <scope>NUCLEOTIDE SEQUENCE [LARGE SCALE GENOMIC DNA]</scope>
    <source>
        <strain evidence="2 3">JCM 15657</strain>
    </source>
</reference>
<dbReference type="AlphaFoldDB" id="A0A1X1Y073"/>
<dbReference type="InterPro" id="IPR051540">
    <property type="entry name" value="S-2-haloacid_dehalogenase"/>
</dbReference>
<gene>
    <name evidence="2" type="ORF">MLAC_34780</name>
</gene>
<dbReference type="PANTHER" id="PTHR43316">
    <property type="entry name" value="HYDROLASE, HALOACID DELAHOGENASE-RELATED"/>
    <property type="match status" value="1"/>
</dbReference>
<accession>A0A1X1Y073</accession>
<keyword evidence="1" id="KW-0378">Hydrolase</keyword>
<dbReference type="Proteomes" id="UP000466396">
    <property type="component" value="Chromosome"/>
</dbReference>
<dbReference type="RefSeq" id="WP_085161653.1">
    <property type="nucleotide sequence ID" value="NZ_AP022581.1"/>
</dbReference>
<evidence type="ECO:0000313" key="2">
    <source>
        <dbReference type="EMBL" id="BBX98184.1"/>
    </source>
</evidence>
<dbReference type="InterPro" id="IPR006439">
    <property type="entry name" value="HAD-SF_hydro_IA"/>
</dbReference>
<name>A0A1X1Y073_9MYCO</name>
<sequence>MNIHAAIFDRDGVLISFDWERAQDELRRITRLPMDELGHRWHAWRAGRAIDDEIDEFEQIRAFLSNVARELRLGPKAHDELVRLDYTVFAEGYTDARPALEEARRRGLKVGVLTNNSMLVSPRRMLLRAALDDLVDVALSSQMIGAAKPDPRAYRAIAEALGVATTSCLFFDNVAPWVEAARCAGMRAYLVDRCGEPREGVVRDLSSLAAILDEAGVCKAELG</sequence>
<dbReference type="CDD" id="cd02603">
    <property type="entry name" value="HAD_sEH-N_like"/>
    <property type="match status" value="1"/>
</dbReference>
<dbReference type="KEGG" id="mlj:MLAC_34780"/>
<dbReference type="Pfam" id="PF00702">
    <property type="entry name" value="Hydrolase"/>
    <property type="match status" value="1"/>
</dbReference>
<dbReference type="STRING" id="169765.AWC15_03325"/>
<protein>
    <submittedName>
        <fullName evidence="2">Haloacid dehalogenase</fullName>
    </submittedName>
</protein>
<dbReference type="PANTHER" id="PTHR43316:SF3">
    <property type="entry name" value="HALOACID DEHALOGENASE, TYPE II (AFU_ORTHOLOGUE AFUA_2G07750)-RELATED"/>
    <property type="match status" value="1"/>
</dbReference>
<organism evidence="2 3">
    <name type="scientific">Mycobacterium lacus</name>
    <dbReference type="NCBI Taxonomy" id="169765"/>
    <lineage>
        <taxon>Bacteria</taxon>
        <taxon>Bacillati</taxon>
        <taxon>Actinomycetota</taxon>
        <taxon>Actinomycetes</taxon>
        <taxon>Mycobacteriales</taxon>
        <taxon>Mycobacteriaceae</taxon>
        <taxon>Mycobacterium</taxon>
    </lineage>
</organism>
<dbReference type="SFLD" id="SFLDG01129">
    <property type="entry name" value="C1.5:_HAD__Beta-PGM__Phosphata"/>
    <property type="match status" value="1"/>
</dbReference>
<dbReference type="SFLD" id="SFLDS00003">
    <property type="entry name" value="Haloacid_Dehalogenase"/>
    <property type="match status" value="1"/>
</dbReference>
<dbReference type="OrthoDB" id="9810501at2"/>
<proteinExistence type="predicted"/>
<dbReference type="Gene3D" id="3.40.50.1000">
    <property type="entry name" value="HAD superfamily/HAD-like"/>
    <property type="match status" value="1"/>
</dbReference>
<keyword evidence="3" id="KW-1185">Reference proteome</keyword>
<evidence type="ECO:0000313" key="3">
    <source>
        <dbReference type="Proteomes" id="UP000466396"/>
    </source>
</evidence>
<dbReference type="EMBL" id="AP022581">
    <property type="protein sequence ID" value="BBX98184.1"/>
    <property type="molecule type" value="Genomic_DNA"/>
</dbReference>
<dbReference type="SUPFAM" id="SSF56784">
    <property type="entry name" value="HAD-like"/>
    <property type="match status" value="1"/>
</dbReference>
<dbReference type="InterPro" id="IPR036412">
    <property type="entry name" value="HAD-like_sf"/>
</dbReference>
<evidence type="ECO:0000256" key="1">
    <source>
        <dbReference type="ARBA" id="ARBA00022801"/>
    </source>
</evidence>